<comment type="caution">
    <text evidence="2">The sequence shown here is derived from an EMBL/GenBank/DDBJ whole genome shotgun (WGS) entry which is preliminary data.</text>
</comment>
<protein>
    <submittedName>
        <fullName evidence="2">Uncharacterized protein</fullName>
    </submittedName>
</protein>
<feature type="region of interest" description="Disordered" evidence="1">
    <location>
        <begin position="158"/>
        <end position="188"/>
    </location>
</feature>
<organism evidence="2 3">
    <name type="scientific">Miscanthus lutarioriparius</name>
    <dbReference type="NCBI Taxonomy" id="422564"/>
    <lineage>
        <taxon>Eukaryota</taxon>
        <taxon>Viridiplantae</taxon>
        <taxon>Streptophyta</taxon>
        <taxon>Embryophyta</taxon>
        <taxon>Tracheophyta</taxon>
        <taxon>Spermatophyta</taxon>
        <taxon>Magnoliopsida</taxon>
        <taxon>Liliopsida</taxon>
        <taxon>Poales</taxon>
        <taxon>Poaceae</taxon>
        <taxon>PACMAD clade</taxon>
        <taxon>Panicoideae</taxon>
        <taxon>Andropogonodae</taxon>
        <taxon>Andropogoneae</taxon>
        <taxon>Saccharinae</taxon>
        <taxon>Miscanthus</taxon>
    </lineage>
</organism>
<name>A0A811QID9_9POAL</name>
<dbReference type="Proteomes" id="UP000604825">
    <property type="component" value="Unassembled WGS sequence"/>
</dbReference>
<accession>A0A811QID9</accession>
<dbReference type="EMBL" id="CAJGYO010000011">
    <property type="protein sequence ID" value="CAD6260626.1"/>
    <property type="molecule type" value="Genomic_DNA"/>
</dbReference>
<evidence type="ECO:0000256" key="1">
    <source>
        <dbReference type="SAM" id="MobiDB-lite"/>
    </source>
</evidence>
<keyword evidence="3" id="KW-1185">Reference proteome</keyword>
<sequence length="188" mass="19990">MACNLEVYKKESQHSFKATMPSMLPVLAPGVPLLSATVKGLPSSSLVVTAFPGASLRVKPLGVRVISMKVPHNLSADCYYAAIMRPYVIAAAVLPSSSLPPVGGAALPYSSGVALPIQAEAYTQVAKRSLMFGSTFNNRCFWSSDLTSANVEPFSKSGEAHSISTTHETKFSKTHADQTVERSVDQAE</sequence>
<evidence type="ECO:0000313" key="3">
    <source>
        <dbReference type="Proteomes" id="UP000604825"/>
    </source>
</evidence>
<dbReference type="AlphaFoldDB" id="A0A811QID9"/>
<feature type="compositionally biased region" description="Basic and acidic residues" evidence="1">
    <location>
        <begin position="167"/>
        <end position="188"/>
    </location>
</feature>
<evidence type="ECO:0000313" key="2">
    <source>
        <dbReference type="EMBL" id="CAD6260626.1"/>
    </source>
</evidence>
<proteinExistence type="predicted"/>
<gene>
    <name evidence="2" type="ORF">NCGR_LOCUS44056</name>
</gene>
<reference evidence="2" key="1">
    <citation type="submission" date="2020-10" db="EMBL/GenBank/DDBJ databases">
        <authorList>
            <person name="Han B."/>
            <person name="Lu T."/>
            <person name="Zhao Q."/>
            <person name="Huang X."/>
            <person name="Zhao Y."/>
        </authorList>
    </citation>
    <scope>NUCLEOTIDE SEQUENCE</scope>
</reference>